<dbReference type="PROSITE" id="PS51363">
    <property type="entry name" value="W2"/>
    <property type="match status" value="1"/>
</dbReference>
<gene>
    <name evidence="4" type="ORF">BCR39DRAFT_543514</name>
</gene>
<dbReference type="SUPFAM" id="SSF48371">
    <property type="entry name" value="ARM repeat"/>
    <property type="match status" value="1"/>
</dbReference>
<dbReference type="InterPro" id="IPR003307">
    <property type="entry name" value="W2_domain"/>
</dbReference>
<dbReference type="Proteomes" id="UP000193986">
    <property type="component" value="Unassembled WGS sequence"/>
</dbReference>
<comment type="caution">
    <text evidence="4">The sequence shown here is derived from an EMBL/GenBank/DDBJ whole genome shotgun (WGS) entry which is preliminary data.</text>
</comment>
<organism evidence="4 5">
    <name type="scientific">Naematelia encephala</name>
    <dbReference type="NCBI Taxonomy" id="71784"/>
    <lineage>
        <taxon>Eukaryota</taxon>
        <taxon>Fungi</taxon>
        <taxon>Dikarya</taxon>
        <taxon>Basidiomycota</taxon>
        <taxon>Agaricomycotina</taxon>
        <taxon>Tremellomycetes</taxon>
        <taxon>Tremellales</taxon>
        <taxon>Naemateliaceae</taxon>
        <taxon>Naematelia</taxon>
    </lineage>
</organism>
<protein>
    <recommendedName>
        <fullName evidence="3">W2 domain-containing protein</fullName>
    </recommendedName>
</protein>
<dbReference type="OrthoDB" id="1727522at2759"/>
<dbReference type="InterPro" id="IPR043510">
    <property type="entry name" value="W2_5MP1/2"/>
</dbReference>
<dbReference type="Pfam" id="PF02020">
    <property type="entry name" value="W2"/>
    <property type="match status" value="1"/>
</dbReference>
<name>A0A1Y2ASW7_9TREE</name>
<accession>A0A1Y2ASW7</accession>
<dbReference type="CDD" id="cd11560">
    <property type="entry name" value="W2_eIF5C_like"/>
    <property type="match status" value="1"/>
</dbReference>
<reference evidence="4 5" key="1">
    <citation type="submission" date="2016-07" db="EMBL/GenBank/DDBJ databases">
        <title>Pervasive Adenine N6-methylation of Active Genes in Fungi.</title>
        <authorList>
            <consortium name="DOE Joint Genome Institute"/>
            <person name="Mondo S.J."/>
            <person name="Dannebaum R.O."/>
            <person name="Kuo R.C."/>
            <person name="Labutti K."/>
            <person name="Haridas S."/>
            <person name="Kuo A."/>
            <person name="Salamov A."/>
            <person name="Ahrendt S.R."/>
            <person name="Lipzen A."/>
            <person name="Sullivan W."/>
            <person name="Andreopoulos W.B."/>
            <person name="Clum A."/>
            <person name="Lindquist E."/>
            <person name="Daum C."/>
            <person name="Ramamoorthy G.K."/>
            <person name="Gryganskyi A."/>
            <person name="Culley D."/>
            <person name="Magnuson J.K."/>
            <person name="James T.Y."/>
            <person name="O'Malley M.A."/>
            <person name="Stajich J.E."/>
            <person name="Spatafora J.W."/>
            <person name="Visel A."/>
            <person name="Grigoriev I.V."/>
        </authorList>
    </citation>
    <scope>NUCLEOTIDE SEQUENCE [LARGE SCALE GENOMIC DNA]</scope>
    <source>
        <strain evidence="4 5">68-887.2</strain>
    </source>
</reference>
<dbReference type="SMART" id="SM00515">
    <property type="entry name" value="eIF5C"/>
    <property type="match status" value="1"/>
</dbReference>
<dbReference type="InterPro" id="IPR016024">
    <property type="entry name" value="ARM-type_fold"/>
</dbReference>
<evidence type="ECO:0000313" key="5">
    <source>
        <dbReference type="Proteomes" id="UP000193986"/>
    </source>
</evidence>
<evidence type="ECO:0000256" key="2">
    <source>
        <dbReference type="SAM" id="MobiDB-lite"/>
    </source>
</evidence>
<evidence type="ECO:0000259" key="3">
    <source>
        <dbReference type="PROSITE" id="PS51363"/>
    </source>
</evidence>
<feature type="region of interest" description="Disordered" evidence="2">
    <location>
        <begin position="1"/>
        <end position="34"/>
    </location>
</feature>
<dbReference type="AlphaFoldDB" id="A0A1Y2ASW7"/>
<dbReference type="EMBL" id="MCFC01000055">
    <property type="protein sequence ID" value="ORY25642.1"/>
    <property type="molecule type" value="Genomic_DNA"/>
</dbReference>
<dbReference type="GO" id="GO:0005737">
    <property type="term" value="C:cytoplasm"/>
    <property type="evidence" value="ECO:0007669"/>
    <property type="project" value="TreeGrafter"/>
</dbReference>
<dbReference type="InParanoid" id="A0A1Y2ASW7"/>
<sequence length="447" mass="50117">MSHTPTSTGPGGNALAPNQSAAQDKKPSLAGVRVRQRKGQAKASAKFEPESFRDSFLLHLALLPSPLTTDALVAKLVQAGTTLEYLKYNEQFFELLFVGGLLQPGGAYLDDKRSPVYIVKTDDTSVTGDEGRGEDSWKDGVKGMVEVLKRVIQRYKYLQKPLEEDFLPNLLGYLGKWDLTARAKLAEATALLILELGASPKCLQSLAKDHVVKDGVALSFLSPFFKTYLSKQNVEHLGSTLRRSGLRDLLLVFPIQTRDRAHLEEYFKKEGLQPIIDWYAKLASLEAREQTINEVGRLINDEETNEQIIEFIKNQQVEKPAPEADLCEWIWQGLMKSIDWSARPDQLDQAVILHLTARAPILEAFCNGAKAQIGLINAIQVYCYTDTRIIKAFAQIVKVLYNADVISDQAIIYWHQKGAKPQGKQHFLKATEAMVKFLEEQESDEEE</sequence>
<feature type="domain" description="W2" evidence="3">
    <location>
        <begin position="281"/>
        <end position="447"/>
    </location>
</feature>
<comment type="similarity">
    <text evidence="1">Belongs to the BZW family.</text>
</comment>
<dbReference type="Gene3D" id="1.25.40.180">
    <property type="match status" value="1"/>
</dbReference>
<proteinExistence type="inferred from homology"/>
<dbReference type="GO" id="GO:0016020">
    <property type="term" value="C:membrane"/>
    <property type="evidence" value="ECO:0007669"/>
    <property type="project" value="TreeGrafter"/>
</dbReference>
<dbReference type="InterPro" id="IPR051245">
    <property type="entry name" value="eIF5-mimic_regulator"/>
</dbReference>
<dbReference type="Pfam" id="PF25504">
    <property type="entry name" value="HEAT_5MP1_2"/>
    <property type="match status" value="1"/>
</dbReference>
<evidence type="ECO:0000313" key="4">
    <source>
        <dbReference type="EMBL" id="ORY25642.1"/>
    </source>
</evidence>
<dbReference type="PANTHER" id="PTHR14208:SF2">
    <property type="entry name" value="PROTEIN KRASAVIETZ"/>
    <property type="match status" value="1"/>
</dbReference>
<dbReference type="PANTHER" id="PTHR14208">
    <property type="entry name" value="BASIC LEUCINE ZIPPER AND W2 DOMAIN-CONTAINING PROTEIN"/>
    <property type="match status" value="1"/>
</dbReference>
<dbReference type="InterPro" id="IPR057397">
    <property type="entry name" value="HEAT_5MP1_2"/>
</dbReference>
<keyword evidence="5" id="KW-1185">Reference proteome</keyword>
<evidence type="ECO:0000256" key="1">
    <source>
        <dbReference type="ARBA" id="ARBA00008151"/>
    </source>
</evidence>